<feature type="domain" description="Flagellar hook-length control protein-like C-terminal" evidence="2">
    <location>
        <begin position="6"/>
        <end position="80"/>
    </location>
</feature>
<dbReference type="CDD" id="cd17470">
    <property type="entry name" value="T3SS_Flik_C"/>
    <property type="match status" value="1"/>
</dbReference>
<keyword evidence="4" id="KW-1185">Reference proteome</keyword>
<dbReference type="Pfam" id="PF02120">
    <property type="entry name" value="Flg_hook"/>
    <property type="match status" value="1"/>
</dbReference>
<reference evidence="3 4" key="1">
    <citation type="submission" date="2016-10" db="EMBL/GenBank/DDBJ databases">
        <authorList>
            <person name="de Groot N.N."/>
        </authorList>
    </citation>
    <scope>NUCLEOTIDE SEQUENCE [LARGE SCALE GENOMIC DNA]</scope>
    <source>
        <strain evidence="3 4">DSM 22220</strain>
    </source>
</reference>
<accession>A0A1G6YMR3</accession>
<protein>
    <submittedName>
        <fullName evidence="3">Hook-length control protein FliK</fullName>
    </submittedName>
</protein>
<proteinExistence type="predicted"/>
<dbReference type="InterPro" id="IPR038610">
    <property type="entry name" value="FliK-like_C_sf"/>
</dbReference>
<organism evidence="3 4">
    <name type="scientific">Paracoccus isoporae</name>
    <dbReference type="NCBI Taxonomy" id="591205"/>
    <lineage>
        <taxon>Bacteria</taxon>
        <taxon>Pseudomonadati</taxon>
        <taxon>Pseudomonadota</taxon>
        <taxon>Alphaproteobacteria</taxon>
        <taxon>Rhodobacterales</taxon>
        <taxon>Paracoccaceae</taxon>
        <taxon>Paracoccus</taxon>
    </lineage>
</organism>
<evidence type="ECO:0000256" key="1">
    <source>
        <dbReference type="SAM" id="MobiDB-lite"/>
    </source>
</evidence>
<evidence type="ECO:0000313" key="4">
    <source>
        <dbReference type="Proteomes" id="UP000199344"/>
    </source>
</evidence>
<feature type="region of interest" description="Disordered" evidence="1">
    <location>
        <begin position="65"/>
        <end position="125"/>
    </location>
</feature>
<dbReference type="InterPro" id="IPR021136">
    <property type="entry name" value="Flagellar_hook_control-like_C"/>
</dbReference>
<evidence type="ECO:0000313" key="3">
    <source>
        <dbReference type="EMBL" id="SDD90957.1"/>
    </source>
</evidence>
<sequence length="125" mass="13472">MILRASSAGGETELLLAPEELGRLRFAIQQVDGALTISISAERPETLALLRRQSDLLQSELIRSGLEDTTLDFREDRGNRPSQHHPDDMARPAAGEGGATDAAPPTPAIEHPPATPHGPRLNLRV</sequence>
<dbReference type="STRING" id="591205.SAMN05421538_10310"/>
<dbReference type="EMBL" id="FNAH01000003">
    <property type="protein sequence ID" value="SDD90957.1"/>
    <property type="molecule type" value="Genomic_DNA"/>
</dbReference>
<gene>
    <name evidence="3" type="ORF">SAMN05421538_10310</name>
</gene>
<dbReference type="Proteomes" id="UP000199344">
    <property type="component" value="Unassembled WGS sequence"/>
</dbReference>
<name>A0A1G6YMR3_9RHOB</name>
<evidence type="ECO:0000259" key="2">
    <source>
        <dbReference type="Pfam" id="PF02120"/>
    </source>
</evidence>
<dbReference type="Gene3D" id="3.30.750.140">
    <property type="match status" value="1"/>
</dbReference>
<feature type="compositionally biased region" description="Basic and acidic residues" evidence="1">
    <location>
        <begin position="71"/>
        <end position="90"/>
    </location>
</feature>
<dbReference type="AlphaFoldDB" id="A0A1G6YMR3"/>